<dbReference type="CDD" id="cd09597">
    <property type="entry name" value="M4_TLP"/>
    <property type="match status" value="1"/>
</dbReference>
<keyword evidence="1 8" id="KW-0645">Protease</keyword>
<comment type="caution">
    <text evidence="8">The sequence shown here is derived from an EMBL/GenBank/DDBJ whole genome shotgun (WGS) entry which is preliminary data.</text>
</comment>
<dbReference type="InterPro" id="IPR052759">
    <property type="entry name" value="Metalloprotease_M4"/>
</dbReference>
<keyword evidence="3" id="KW-0378">Hydrolase</keyword>
<dbReference type="SUPFAM" id="SSF55486">
    <property type="entry name" value="Metalloproteases ('zincins'), catalytic domain"/>
    <property type="match status" value="1"/>
</dbReference>
<sequence>MCSFIPRTLFQRIVDDETASEHARNEAQQQINAITSTLSAAASSTLPESSVKVRYDDIPNGFKEFSSKIWGMSGRNIEEINYETGEVLGTSYKPLPRIFYSSSSDPPYKDDQDVITCMEGLRTTYDFYKTVFRRNSVDNKGLQLEASIHYSIRYGNAIWVPQARQMVFGDGDGNSRFGRFAGVFKPGSMVNSLDVIAHELTHGVTQHTAGFEYQGQSGALDESVADVFGSMVLQWKQGQTVHEASWLLGADIIYENSESLTGDMAKATSLRSLKDPSATSNMDPQPDNMPHKLYYTGQQDNGGVHCNSGVPNHAFYKVAMELGGHSWDRAGKIWYATLTDSRMHPLTTFLEFARVTVDQAKILYPDDMSIAEVVAKAWKDVGVL</sequence>
<dbReference type="Proteomes" id="UP000554235">
    <property type="component" value="Unassembled WGS sequence"/>
</dbReference>
<evidence type="ECO:0000313" key="8">
    <source>
        <dbReference type="EMBL" id="KAF4459674.1"/>
    </source>
</evidence>
<proteinExistence type="predicted"/>
<evidence type="ECO:0000256" key="2">
    <source>
        <dbReference type="ARBA" id="ARBA00022723"/>
    </source>
</evidence>
<dbReference type="InterPro" id="IPR027268">
    <property type="entry name" value="Peptidase_M4/M1_CTD_sf"/>
</dbReference>
<dbReference type="PANTHER" id="PTHR43579:SF1">
    <property type="entry name" value="NEUTRAL METALLOPROTEINASE"/>
    <property type="match status" value="1"/>
</dbReference>
<dbReference type="Gene3D" id="3.10.170.10">
    <property type="match status" value="1"/>
</dbReference>
<evidence type="ECO:0000259" key="7">
    <source>
        <dbReference type="Pfam" id="PF02868"/>
    </source>
</evidence>
<dbReference type="Gene3D" id="1.10.390.10">
    <property type="entry name" value="Neutral Protease Domain 2"/>
    <property type="match status" value="1"/>
</dbReference>
<keyword evidence="2" id="KW-0479">Metal-binding</keyword>
<keyword evidence="5 8" id="KW-0482">Metalloprotease</keyword>
<dbReference type="Pfam" id="PF01447">
    <property type="entry name" value="Peptidase_M4"/>
    <property type="match status" value="1"/>
</dbReference>
<dbReference type="GO" id="GO:0006508">
    <property type="term" value="P:proteolysis"/>
    <property type="evidence" value="ECO:0007669"/>
    <property type="project" value="UniProtKB-KW"/>
</dbReference>
<evidence type="ECO:0000256" key="1">
    <source>
        <dbReference type="ARBA" id="ARBA00022670"/>
    </source>
</evidence>
<evidence type="ECO:0000256" key="4">
    <source>
        <dbReference type="ARBA" id="ARBA00022833"/>
    </source>
</evidence>
<dbReference type="InterPro" id="IPR013856">
    <property type="entry name" value="Peptidase_M4_domain"/>
</dbReference>
<evidence type="ECO:0000259" key="6">
    <source>
        <dbReference type="Pfam" id="PF01447"/>
    </source>
</evidence>
<evidence type="ECO:0000256" key="3">
    <source>
        <dbReference type="ARBA" id="ARBA00022801"/>
    </source>
</evidence>
<dbReference type="Pfam" id="PF02868">
    <property type="entry name" value="Peptidase_M4_C"/>
    <property type="match status" value="1"/>
</dbReference>
<keyword evidence="4" id="KW-0862">Zinc</keyword>
<keyword evidence="9" id="KW-1185">Reference proteome</keyword>
<gene>
    <name evidence="8" type="ORF">FALBO_13566</name>
</gene>
<reference evidence="8 9" key="1">
    <citation type="submission" date="2020-01" db="EMBL/GenBank/DDBJ databases">
        <title>Identification and distribution of gene clusters putatively required for synthesis of sphingolipid metabolism inhibitors in phylogenetically diverse species of the filamentous fungus Fusarium.</title>
        <authorList>
            <person name="Kim H.-S."/>
            <person name="Busman M."/>
            <person name="Brown D.W."/>
            <person name="Divon H."/>
            <person name="Uhlig S."/>
            <person name="Proctor R.H."/>
        </authorList>
    </citation>
    <scope>NUCLEOTIDE SEQUENCE [LARGE SCALE GENOMIC DNA]</scope>
    <source>
        <strain evidence="8 9">NRRL 20459</strain>
    </source>
</reference>
<organism evidence="8 9">
    <name type="scientific">Fusarium albosuccineum</name>
    <dbReference type="NCBI Taxonomy" id="1237068"/>
    <lineage>
        <taxon>Eukaryota</taxon>
        <taxon>Fungi</taxon>
        <taxon>Dikarya</taxon>
        <taxon>Ascomycota</taxon>
        <taxon>Pezizomycotina</taxon>
        <taxon>Sordariomycetes</taxon>
        <taxon>Hypocreomycetidae</taxon>
        <taxon>Hypocreales</taxon>
        <taxon>Nectriaceae</taxon>
        <taxon>Fusarium</taxon>
        <taxon>Fusarium decemcellulare species complex</taxon>
    </lineage>
</organism>
<name>A0A8H4P235_9HYPO</name>
<protein>
    <submittedName>
        <fullName evidence="8">Extracellular metalloprotease</fullName>
    </submittedName>
</protein>
<dbReference type="PANTHER" id="PTHR43579">
    <property type="match status" value="1"/>
</dbReference>
<dbReference type="EMBL" id="JAADYS010002116">
    <property type="protein sequence ID" value="KAF4459674.1"/>
    <property type="molecule type" value="Genomic_DNA"/>
</dbReference>
<dbReference type="AlphaFoldDB" id="A0A8H4P235"/>
<evidence type="ECO:0000256" key="5">
    <source>
        <dbReference type="ARBA" id="ARBA00023049"/>
    </source>
</evidence>
<evidence type="ECO:0000313" key="9">
    <source>
        <dbReference type="Proteomes" id="UP000554235"/>
    </source>
</evidence>
<dbReference type="GO" id="GO:0046872">
    <property type="term" value="F:metal ion binding"/>
    <property type="evidence" value="ECO:0007669"/>
    <property type="project" value="UniProtKB-KW"/>
</dbReference>
<accession>A0A8H4P235</accession>
<feature type="domain" description="Peptidase M4 C-terminal" evidence="7">
    <location>
        <begin position="209"/>
        <end position="383"/>
    </location>
</feature>
<dbReference type="InterPro" id="IPR001570">
    <property type="entry name" value="Peptidase_M4_C_domain"/>
</dbReference>
<dbReference type="OrthoDB" id="5332336at2759"/>
<feature type="domain" description="Peptidase M4" evidence="6">
    <location>
        <begin position="112"/>
        <end position="206"/>
    </location>
</feature>
<dbReference type="GO" id="GO:0004222">
    <property type="term" value="F:metalloendopeptidase activity"/>
    <property type="evidence" value="ECO:0007669"/>
    <property type="project" value="InterPro"/>
</dbReference>